<gene>
    <name evidence="5" type="ORF">ACFOLH_00930</name>
</gene>
<evidence type="ECO:0000259" key="3">
    <source>
        <dbReference type="Pfam" id="PF00534"/>
    </source>
</evidence>
<dbReference type="GO" id="GO:0016757">
    <property type="term" value="F:glycosyltransferase activity"/>
    <property type="evidence" value="ECO:0007669"/>
    <property type="project" value="UniProtKB-KW"/>
</dbReference>
<protein>
    <submittedName>
        <fullName evidence="5">Glycosyltransferase</fullName>
        <ecNumber evidence="5">2.4.-.-</ecNumber>
    </submittedName>
</protein>
<dbReference type="EC" id="2.4.-.-" evidence="5"/>
<dbReference type="Gene3D" id="3.40.50.2000">
    <property type="entry name" value="Glycogen Phosphorylase B"/>
    <property type="match status" value="2"/>
</dbReference>
<keyword evidence="2 5" id="KW-0808">Transferase</keyword>
<evidence type="ECO:0000256" key="1">
    <source>
        <dbReference type="ARBA" id="ARBA00022676"/>
    </source>
</evidence>
<evidence type="ECO:0000256" key="2">
    <source>
        <dbReference type="ARBA" id="ARBA00022679"/>
    </source>
</evidence>
<dbReference type="RefSeq" id="WP_340291497.1">
    <property type="nucleotide sequence ID" value="NZ_JBBEOI010000041.1"/>
</dbReference>
<dbReference type="Proteomes" id="UP001595685">
    <property type="component" value="Unassembled WGS sequence"/>
</dbReference>
<name>A0ABV7WCX0_9MICO</name>
<reference evidence="6" key="1">
    <citation type="journal article" date="2019" name="Int. J. Syst. Evol. Microbiol.">
        <title>The Global Catalogue of Microorganisms (GCM) 10K type strain sequencing project: providing services to taxonomists for standard genome sequencing and annotation.</title>
        <authorList>
            <consortium name="The Broad Institute Genomics Platform"/>
            <consortium name="The Broad Institute Genome Sequencing Center for Infectious Disease"/>
            <person name="Wu L."/>
            <person name="Ma J."/>
        </authorList>
    </citation>
    <scope>NUCLEOTIDE SEQUENCE [LARGE SCALE GENOMIC DNA]</scope>
    <source>
        <strain evidence="6">NCAIM B.02333</strain>
    </source>
</reference>
<evidence type="ECO:0000313" key="6">
    <source>
        <dbReference type="Proteomes" id="UP001595685"/>
    </source>
</evidence>
<feature type="domain" description="Glycosyltransferase subfamily 4-like N-terminal" evidence="4">
    <location>
        <begin position="38"/>
        <end position="205"/>
    </location>
</feature>
<proteinExistence type="predicted"/>
<dbReference type="EMBL" id="JBHRWW010000001">
    <property type="protein sequence ID" value="MFC3686901.1"/>
    <property type="molecule type" value="Genomic_DNA"/>
</dbReference>
<evidence type="ECO:0000259" key="4">
    <source>
        <dbReference type="Pfam" id="PF13439"/>
    </source>
</evidence>
<keyword evidence="6" id="KW-1185">Reference proteome</keyword>
<evidence type="ECO:0000313" key="5">
    <source>
        <dbReference type="EMBL" id="MFC3686901.1"/>
    </source>
</evidence>
<dbReference type="InterPro" id="IPR001296">
    <property type="entry name" value="Glyco_trans_1"/>
</dbReference>
<keyword evidence="1 5" id="KW-0328">Glycosyltransferase</keyword>
<dbReference type="Pfam" id="PF00534">
    <property type="entry name" value="Glycos_transf_1"/>
    <property type="match status" value="1"/>
</dbReference>
<comment type="caution">
    <text evidence="5">The sequence shown here is derived from an EMBL/GenBank/DDBJ whole genome shotgun (WGS) entry which is preliminary data.</text>
</comment>
<accession>A0ABV7WCX0</accession>
<dbReference type="CDD" id="cd03811">
    <property type="entry name" value="GT4_GT28_WabH-like"/>
    <property type="match status" value="1"/>
</dbReference>
<dbReference type="InterPro" id="IPR028098">
    <property type="entry name" value="Glyco_trans_4-like_N"/>
</dbReference>
<organism evidence="5 6">
    <name type="scientific">Aquipuribacter hungaricus</name>
    <dbReference type="NCBI Taxonomy" id="545624"/>
    <lineage>
        <taxon>Bacteria</taxon>
        <taxon>Bacillati</taxon>
        <taxon>Actinomycetota</taxon>
        <taxon>Actinomycetes</taxon>
        <taxon>Micrococcales</taxon>
        <taxon>Intrasporangiaceae</taxon>
        <taxon>Aquipuribacter</taxon>
    </lineage>
</organism>
<dbReference type="PANTHER" id="PTHR12526">
    <property type="entry name" value="GLYCOSYLTRANSFERASE"/>
    <property type="match status" value="1"/>
</dbReference>
<feature type="domain" description="Glycosyl transferase family 1" evidence="3">
    <location>
        <begin position="220"/>
        <end position="376"/>
    </location>
</feature>
<dbReference type="Pfam" id="PF13439">
    <property type="entry name" value="Glyco_transf_4"/>
    <property type="match status" value="1"/>
</dbReference>
<dbReference type="PANTHER" id="PTHR12526:SF636">
    <property type="entry name" value="BLL3647 PROTEIN"/>
    <property type="match status" value="1"/>
</dbReference>
<sequence>MADAAARTDGGADDGARGAAGGRPLRVLAVDERLHEDGAARLALRLLQLWTAAGADAPLFLLKPPGGSRPGPPVPDGVRLLHRRARTTGGRARVPGLRKAETLLQLWRAVRGADVVLAAREIDQGLVLGRLVALVARRPFVVLVQSDPHMAMAHHVRPRSRPLVRWCLRTATHLVCVSPGLLAPLASLGVPAGRTTAVSNGVDVEAVLRAGAGTPPELPAGDGPLVLGLGRLVHQKGFDLLVRAHARVVSAGVPHRLLVLGDGAERERLLALADELGVTGSVSLPGFTADPLPTLAAADLYCLPSRWEGQPLTLAEAMVLGTPAVAADCVSGPREMLADGTRGDLVPVEDVDALAAAVRRHLEDPSRLRAAATEGRAWAREHLDDRRFAAGVMDVLVGQARRRG</sequence>
<dbReference type="SUPFAM" id="SSF53756">
    <property type="entry name" value="UDP-Glycosyltransferase/glycogen phosphorylase"/>
    <property type="match status" value="1"/>
</dbReference>